<evidence type="ECO:0000313" key="2">
    <source>
        <dbReference type="Proteomes" id="UP001179361"/>
    </source>
</evidence>
<keyword evidence="2" id="KW-1185">Reference proteome</keyword>
<reference evidence="1" key="1">
    <citation type="submission" date="2021-11" db="EMBL/GenBank/DDBJ databases">
        <title>The complete genome of Massilia sp sp. G4R7.</title>
        <authorList>
            <person name="Liu L."/>
            <person name="Yue J."/>
            <person name="Yuan J."/>
            <person name="Yang F."/>
            <person name="Li L."/>
        </authorList>
    </citation>
    <scope>NUCLEOTIDE SEQUENCE</scope>
    <source>
        <strain evidence="1">G4R7</strain>
    </source>
</reference>
<dbReference type="RefSeq" id="WP_231057241.1">
    <property type="nucleotide sequence ID" value="NZ_JAJNOC010000001.1"/>
</dbReference>
<comment type="caution">
    <text evidence="1">The sequence shown here is derived from an EMBL/GenBank/DDBJ whole genome shotgun (WGS) entry which is preliminary data.</text>
</comment>
<name>A0ABS8Q2I9_9BURK</name>
<accession>A0ABS8Q2I9</accession>
<gene>
    <name evidence="1" type="ORF">LQ564_06455</name>
</gene>
<sequence>MQMVSRRPRQDSFRFVIALVLTLAMVCAHWQGLVHRIAHATQYPTAAADYAANGLASSHQKNISHDCLAYDAATVADVLHTPTCVTAVVIADRILARWIAFDSWSAPFAPYFSSRAPPFA</sequence>
<organism evidence="1 2">
    <name type="scientific">Massilia phyllostachyos</name>
    <dbReference type="NCBI Taxonomy" id="2898585"/>
    <lineage>
        <taxon>Bacteria</taxon>
        <taxon>Pseudomonadati</taxon>
        <taxon>Pseudomonadota</taxon>
        <taxon>Betaproteobacteria</taxon>
        <taxon>Burkholderiales</taxon>
        <taxon>Oxalobacteraceae</taxon>
        <taxon>Telluria group</taxon>
        <taxon>Massilia</taxon>
    </lineage>
</organism>
<proteinExistence type="predicted"/>
<protein>
    <submittedName>
        <fullName evidence="1">Uncharacterized protein</fullName>
    </submittedName>
</protein>
<dbReference type="EMBL" id="JAJNOC010000001">
    <property type="protein sequence ID" value="MCD2515957.1"/>
    <property type="molecule type" value="Genomic_DNA"/>
</dbReference>
<dbReference type="Proteomes" id="UP001179361">
    <property type="component" value="Unassembled WGS sequence"/>
</dbReference>
<evidence type="ECO:0000313" key="1">
    <source>
        <dbReference type="EMBL" id="MCD2515957.1"/>
    </source>
</evidence>